<keyword evidence="2" id="KW-1185">Reference proteome</keyword>
<organism evidence="1 2">
    <name type="scientific">Blautia hansenii</name>
    <name type="common">Ruminococcus hansenii</name>
    <dbReference type="NCBI Taxonomy" id="1322"/>
    <lineage>
        <taxon>Bacteria</taxon>
        <taxon>Bacillati</taxon>
        <taxon>Bacillota</taxon>
        <taxon>Clostridia</taxon>
        <taxon>Lachnospirales</taxon>
        <taxon>Lachnospiraceae</taxon>
        <taxon>Blautia</taxon>
    </lineage>
</organism>
<reference evidence="1 2" key="1">
    <citation type="journal article" date="2020" name="Cell Host Microbe">
        <title>Functional and Genomic Variation between Human-Derived Isolates of Lachnospiraceae Reveals Inter- and Intra-Species Diversity.</title>
        <authorList>
            <person name="Sorbara M.T."/>
            <person name="Littmann E.R."/>
            <person name="Fontana E."/>
            <person name="Moody T.U."/>
            <person name="Kohout C.E."/>
            <person name="Gjonbalaj M."/>
            <person name="Eaton V."/>
            <person name="Seok R."/>
            <person name="Leiner I.M."/>
            <person name="Pamer E.G."/>
        </authorList>
    </citation>
    <scope>NUCLEOTIDE SEQUENCE [LARGE SCALE GENOMIC DNA]</scope>
    <source>
        <strain evidence="1 2">MSK.15.26</strain>
    </source>
</reference>
<comment type="caution">
    <text evidence="1">The sequence shown here is derived from an EMBL/GenBank/DDBJ whole genome shotgun (WGS) entry which is preliminary data.</text>
</comment>
<proteinExistence type="predicted"/>
<name>A0ABX2I9P4_BLAHA</name>
<protein>
    <submittedName>
        <fullName evidence="1">Uncharacterized protein</fullName>
    </submittedName>
</protein>
<sequence length="108" mass="12624">MLKELQTAVERQEDKEHLEELLWKTLTVFQGCPFYTVKNLEFVYEIRGNEMFVNRKDKSITRASISLAFEKALELQKTEGTVKGPKKLNCFGASYLYPVFEKLGIIWK</sequence>
<accession>A0ABX2I9P4</accession>
<gene>
    <name evidence="1" type="ORF">G5A70_13745</name>
</gene>
<dbReference type="EMBL" id="JAAITA010000026">
    <property type="protein sequence ID" value="NSJ87211.1"/>
    <property type="molecule type" value="Genomic_DNA"/>
</dbReference>
<dbReference type="Proteomes" id="UP000822142">
    <property type="component" value="Unassembled WGS sequence"/>
</dbReference>
<evidence type="ECO:0000313" key="1">
    <source>
        <dbReference type="EMBL" id="NSJ87211.1"/>
    </source>
</evidence>
<evidence type="ECO:0000313" key="2">
    <source>
        <dbReference type="Proteomes" id="UP000822142"/>
    </source>
</evidence>